<dbReference type="Proteomes" id="UP000001941">
    <property type="component" value="Chromosome"/>
</dbReference>
<dbReference type="InterPro" id="IPR035965">
    <property type="entry name" value="PAS-like_dom_sf"/>
</dbReference>
<proteinExistence type="predicted"/>
<dbReference type="AlphaFoldDB" id="Q2FPR7"/>
<dbReference type="STRING" id="323259.Mhun_1069"/>
<name>Q2FPR7_METHJ</name>
<dbReference type="OrthoDB" id="8127at2157"/>
<dbReference type="Gene3D" id="3.30.450.20">
    <property type="entry name" value="PAS domain"/>
    <property type="match status" value="1"/>
</dbReference>
<evidence type="ECO:0000313" key="3">
    <source>
        <dbReference type="Proteomes" id="UP000001941"/>
    </source>
</evidence>
<dbReference type="SUPFAM" id="SSF55785">
    <property type="entry name" value="PYP-like sensor domain (PAS domain)"/>
    <property type="match status" value="1"/>
</dbReference>
<dbReference type="KEGG" id="mhu:Mhun_1069"/>
<reference evidence="3" key="1">
    <citation type="journal article" date="2016" name="Stand. Genomic Sci.">
        <title>Complete genome sequence of Methanospirillum hungatei type strain JF1.</title>
        <authorList>
            <person name="Gunsalus R.P."/>
            <person name="Cook L.E."/>
            <person name="Crable B."/>
            <person name="Rohlin L."/>
            <person name="McDonald E."/>
            <person name="Mouttaki H."/>
            <person name="Sieber J.R."/>
            <person name="Poweleit N."/>
            <person name="Zhou H."/>
            <person name="Lapidus A.L."/>
            <person name="Daligault H.E."/>
            <person name="Land M."/>
            <person name="Gilna P."/>
            <person name="Ivanova N."/>
            <person name="Kyrpides N."/>
            <person name="Culley D.E."/>
            <person name="McInerney M.J."/>
        </authorList>
    </citation>
    <scope>NUCLEOTIDE SEQUENCE [LARGE SCALE GENOMIC DNA]</scope>
    <source>
        <strain evidence="3">ATCC 27890 / DSM 864 / NBRC 100397 / JF-1</strain>
    </source>
</reference>
<dbReference type="Pfam" id="PF13188">
    <property type="entry name" value="PAS_8"/>
    <property type="match status" value="1"/>
</dbReference>
<dbReference type="CDD" id="cd00130">
    <property type="entry name" value="PAS"/>
    <property type="match status" value="1"/>
</dbReference>
<dbReference type="PROSITE" id="PS50112">
    <property type="entry name" value="PAS"/>
    <property type="match status" value="1"/>
</dbReference>
<gene>
    <name evidence="2" type="ordered locus">Mhun_1069</name>
</gene>
<keyword evidence="3" id="KW-1185">Reference proteome</keyword>
<dbReference type="HOGENOM" id="CLU_795995_0_0_2"/>
<dbReference type="RefSeq" id="WP_011448098.1">
    <property type="nucleotide sequence ID" value="NC_007796.1"/>
</dbReference>
<dbReference type="eggNOG" id="arCOG02367">
    <property type="taxonomic scope" value="Archaea"/>
</dbReference>
<sequence length="348" mass="39907">MEVIQTIFDEGDTGLTIILEDITDTKKYLKNMEFLAHTAMELVDLPSDANIYEYIADKVSELLPKPPRTWVVSYDPLKKGYKIESIRDASFFECSRQLNNGNDVSGLVFPIQEYMSKPPYYETVETMKIMREFPFRPFFPYEPLSFYDICSEVFSREVCEAFIVQQSIGKMCIAGLAWQNQLFGFVGMCLRPDEELENHMVIESFIRQASIAIARRLTQECMSKSESRFLDVIAYIGDPVLITDYAGGVTYLNPSFISEFGYTIDDIPEWNTWVRKSSPDSKNRELLMHMYERLPEMAYQEIMCSVQCKDNSLKPVHVRCVVSPDGMRTIIFRNSTNISGSSASASCI</sequence>
<dbReference type="EMBL" id="CP000254">
    <property type="protein sequence ID" value="ABD40819.1"/>
    <property type="molecule type" value="Genomic_DNA"/>
</dbReference>
<organism evidence="2 3">
    <name type="scientific">Methanospirillum hungatei JF-1 (strain ATCC 27890 / DSM 864 / NBRC 100397 / JF-1)</name>
    <dbReference type="NCBI Taxonomy" id="323259"/>
    <lineage>
        <taxon>Archaea</taxon>
        <taxon>Methanobacteriati</taxon>
        <taxon>Methanobacteriota</taxon>
        <taxon>Stenosarchaea group</taxon>
        <taxon>Methanomicrobia</taxon>
        <taxon>Methanomicrobiales</taxon>
        <taxon>Methanospirillaceae</taxon>
        <taxon>Methanospirillum</taxon>
    </lineage>
</organism>
<dbReference type="EnsemblBacteria" id="ABD40819">
    <property type="protein sequence ID" value="ABD40819"/>
    <property type="gene ID" value="Mhun_1069"/>
</dbReference>
<feature type="domain" description="PAS" evidence="1">
    <location>
        <begin position="225"/>
        <end position="267"/>
    </location>
</feature>
<evidence type="ECO:0000313" key="2">
    <source>
        <dbReference type="EMBL" id="ABD40819.1"/>
    </source>
</evidence>
<evidence type="ECO:0000259" key="1">
    <source>
        <dbReference type="PROSITE" id="PS50112"/>
    </source>
</evidence>
<accession>Q2FPR7</accession>
<dbReference type="GeneID" id="3925171"/>
<protein>
    <submittedName>
        <fullName evidence="2">PAS/PAC sensor protein</fullName>
    </submittedName>
</protein>
<dbReference type="InterPro" id="IPR000014">
    <property type="entry name" value="PAS"/>
</dbReference>
<dbReference type="InParanoid" id="Q2FPR7"/>